<feature type="domain" description="ABC transmembrane type-1" evidence="8">
    <location>
        <begin position="67"/>
        <end position="281"/>
    </location>
</feature>
<keyword evidence="3" id="KW-1003">Cell membrane</keyword>
<proteinExistence type="inferred from homology"/>
<sequence length="290" mass="32166">MLRQTGQGYLFMLPTLFVLLTFVVGPILYAIFLSFNKVQLLGGTSYQFVGLDNFIRLLDDDRAKIALWNTAKYVLIVVPTQTFLALVLAASLNAGLKGEKFFRIVYFLPTLTSSAVLTLIFMWMYNQNGLINEILEKVGLPTYNWLGDPSVALNAIMIMNIWSTAPFFMVIYLAALQGIPKSLYEAADLDGANAIQKFFFITVPNLRPVTSFVVIMGIIGTFQLFDQSYIFSGGSGGPNNSTLTVVLLIYQYAFKNMGTMGYAAALAFALAIIILIATLLQRKFSKEETL</sequence>
<evidence type="ECO:0000256" key="7">
    <source>
        <dbReference type="RuleBase" id="RU363032"/>
    </source>
</evidence>
<dbReference type="PANTHER" id="PTHR30193:SF37">
    <property type="entry name" value="INNER MEMBRANE ABC TRANSPORTER PERMEASE PROTEIN YCJO"/>
    <property type="match status" value="1"/>
</dbReference>
<evidence type="ECO:0000256" key="5">
    <source>
        <dbReference type="ARBA" id="ARBA00022989"/>
    </source>
</evidence>
<evidence type="ECO:0000259" key="8">
    <source>
        <dbReference type="PROSITE" id="PS50928"/>
    </source>
</evidence>
<organism evidence="9 10">
    <name type="scientific">Cytobacillus spartinae</name>
    <dbReference type="NCBI Taxonomy" id="3299023"/>
    <lineage>
        <taxon>Bacteria</taxon>
        <taxon>Bacillati</taxon>
        <taxon>Bacillota</taxon>
        <taxon>Bacilli</taxon>
        <taxon>Bacillales</taxon>
        <taxon>Bacillaceae</taxon>
        <taxon>Cytobacillus</taxon>
    </lineage>
</organism>
<dbReference type="RefSeq" id="WP_389362425.1">
    <property type="nucleotide sequence ID" value="NZ_JBIACK010000009.1"/>
</dbReference>
<comment type="similarity">
    <text evidence="7">Belongs to the binding-protein-dependent transport system permease family.</text>
</comment>
<name>A0ABW6KDV8_9BACI</name>
<comment type="subcellular location">
    <subcellularLocation>
        <location evidence="1 7">Cell membrane</location>
        <topology evidence="1 7">Multi-pass membrane protein</topology>
    </subcellularLocation>
</comment>
<evidence type="ECO:0000256" key="6">
    <source>
        <dbReference type="ARBA" id="ARBA00023136"/>
    </source>
</evidence>
<dbReference type="Pfam" id="PF00528">
    <property type="entry name" value="BPD_transp_1"/>
    <property type="match status" value="1"/>
</dbReference>
<dbReference type="CDD" id="cd06261">
    <property type="entry name" value="TM_PBP2"/>
    <property type="match status" value="1"/>
</dbReference>
<evidence type="ECO:0000256" key="4">
    <source>
        <dbReference type="ARBA" id="ARBA00022692"/>
    </source>
</evidence>
<evidence type="ECO:0000313" key="10">
    <source>
        <dbReference type="Proteomes" id="UP001601059"/>
    </source>
</evidence>
<comment type="caution">
    <text evidence="9">The sequence shown here is derived from an EMBL/GenBank/DDBJ whole genome shotgun (WGS) entry which is preliminary data.</text>
</comment>
<dbReference type="Proteomes" id="UP001601059">
    <property type="component" value="Unassembled WGS sequence"/>
</dbReference>
<evidence type="ECO:0000256" key="2">
    <source>
        <dbReference type="ARBA" id="ARBA00022448"/>
    </source>
</evidence>
<gene>
    <name evidence="9" type="ORF">ACFYKX_17745</name>
</gene>
<dbReference type="PROSITE" id="PS50928">
    <property type="entry name" value="ABC_TM1"/>
    <property type="match status" value="1"/>
</dbReference>
<accession>A0ABW6KDV8</accession>
<keyword evidence="5 7" id="KW-1133">Transmembrane helix</keyword>
<keyword evidence="6 7" id="KW-0472">Membrane</keyword>
<evidence type="ECO:0000256" key="1">
    <source>
        <dbReference type="ARBA" id="ARBA00004651"/>
    </source>
</evidence>
<feature type="transmembrane region" description="Helical" evidence="7">
    <location>
        <begin position="9"/>
        <end position="32"/>
    </location>
</feature>
<feature type="transmembrane region" description="Helical" evidence="7">
    <location>
        <begin position="260"/>
        <end position="280"/>
    </location>
</feature>
<evidence type="ECO:0000256" key="3">
    <source>
        <dbReference type="ARBA" id="ARBA00022475"/>
    </source>
</evidence>
<reference evidence="9 10" key="1">
    <citation type="submission" date="2024-08" db="EMBL/GenBank/DDBJ databases">
        <title>Two novel Cytobacillus novel species.</title>
        <authorList>
            <person name="Liu G."/>
        </authorList>
    </citation>
    <scope>NUCLEOTIDE SEQUENCE [LARGE SCALE GENOMIC DNA]</scope>
    <source>
        <strain evidence="9 10">FJAT-54145</strain>
    </source>
</reference>
<feature type="transmembrane region" description="Helical" evidence="7">
    <location>
        <begin position="104"/>
        <end position="125"/>
    </location>
</feature>
<evidence type="ECO:0000313" key="9">
    <source>
        <dbReference type="EMBL" id="MFE8702445.1"/>
    </source>
</evidence>
<keyword evidence="10" id="KW-1185">Reference proteome</keyword>
<keyword evidence="4 7" id="KW-0812">Transmembrane</keyword>
<dbReference type="Gene3D" id="1.10.3720.10">
    <property type="entry name" value="MetI-like"/>
    <property type="match status" value="1"/>
</dbReference>
<dbReference type="InterPro" id="IPR051393">
    <property type="entry name" value="ABC_transporter_permease"/>
</dbReference>
<feature type="transmembrane region" description="Helical" evidence="7">
    <location>
        <begin position="151"/>
        <end position="175"/>
    </location>
</feature>
<feature type="transmembrane region" description="Helical" evidence="7">
    <location>
        <begin position="73"/>
        <end position="92"/>
    </location>
</feature>
<keyword evidence="2 7" id="KW-0813">Transport</keyword>
<dbReference type="SUPFAM" id="SSF161098">
    <property type="entry name" value="MetI-like"/>
    <property type="match status" value="1"/>
</dbReference>
<dbReference type="PANTHER" id="PTHR30193">
    <property type="entry name" value="ABC TRANSPORTER PERMEASE PROTEIN"/>
    <property type="match status" value="1"/>
</dbReference>
<feature type="transmembrane region" description="Helical" evidence="7">
    <location>
        <begin position="206"/>
        <end position="225"/>
    </location>
</feature>
<dbReference type="InterPro" id="IPR000515">
    <property type="entry name" value="MetI-like"/>
</dbReference>
<dbReference type="InterPro" id="IPR035906">
    <property type="entry name" value="MetI-like_sf"/>
</dbReference>
<dbReference type="EMBL" id="JBIACK010000009">
    <property type="protein sequence ID" value="MFE8702445.1"/>
    <property type="molecule type" value="Genomic_DNA"/>
</dbReference>
<protein>
    <submittedName>
        <fullName evidence="9">Carbohydrate ABC transporter permease</fullName>
    </submittedName>
</protein>